<organism evidence="2 3">
    <name type="scientific">Phaseolus angularis</name>
    <name type="common">Azuki bean</name>
    <name type="synonym">Vigna angularis</name>
    <dbReference type="NCBI Taxonomy" id="3914"/>
    <lineage>
        <taxon>Eukaryota</taxon>
        <taxon>Viridiplantae</taxon>
        <taxon>Streptophyta</taxon>
        <taxon>Embryophyta</taxon>
        <taxon>Tracheophyta</taxon>
        <taxon>Spermatophyta</taxon>
        <taxon>Magnoliopsida</taxon>
        <taxon>eudicotyledons</taxon>
        <taxon>Gunneridae</taxon>
        <taxon>Pentapetalae</taxon>
        <taxon>rosids</taxon>
        <taxon>fabids</taxon>
        <taxon>Fabales</taxon>
        <taxon>Fabaceae</taxon>
        <taxon>Papilionoideae</taxon>
        <taxon>50 kb inversion clade</taxon>
        <taxon>NPAAA clade</taxon>
        <taxon>indigoferoid/millettioid clade</taxon>
        <taxon>Phaseoleae</taxon>
        <taxon>Vigna</taxon>
    </lineage>
</organism>
<comment type="caution">
    <text evidence="2">The sequence shown here is derived from an EMBL/GenBank/DDBJ whole genome shotgun (WGS) entry which is preliminary data.</text>
</comment>
<accession>A0A8T0L153</accession>
<feature type="compositionally biased region" description="Polar residues" evidence="1">
    <location>
        <begin position="1"/>
        <end position="12"/>
    </location>
</feature>
<gene>
    <name evidence="2" type="ORF">HKW66_Vig0047240</name>
</gene>
<name>A0A8T0L153_PHAAN</name>
<evidence type="ECO:0000256" key="1">
    <source>
        <dbReference type="SAM" id="MobiDB-lite"/>
    </source>
</evidence>
<dbReference type="EMBL" id="JABFOF010000002">
    <property type="protein sequence ID" value="KAG2405469.1"/>
    <property type="molecule type" value="Genomic_DNA"/>
</dbReference>
<sequence length="276" mass="30729">MAEPTNRNQNRSCLRVLNPQPESEQELSESSESAIVDSAHHDGTHRTGIRTGVVESYEPADVDSTLNEAEARAEEEREHLNREDEEEKKPSGLVKLGFISFPSFRGKIELINGAPDQGVQWPDFPITQQGLSIKPKMGNALLFWSMRPDATFKLSGTLGYVAPEYLLDGSDGLKNDNSFHPSGSQREIQKESDEAKLRFAAAEFEKSADPELPGHLLLEQYQREFFGEAIDTSLLAIYVDDDAKRLSENLVLNSDTGVASNFLENMKESGHTDNIF</sequence>
<evidence type="ECO:0000313" key="3">
    <source>
        <dbReference type="Proteomes" id="UP000743370"/>
    </source>
</evidence>
<feature type="compositionally biased region" description="Basic and acidic residues" evidence="1">
    <location>
        <begin position="69"/>
        <end position="89"/>
    </location>
</feature>
<reference evidence="2 3" key="1">
    <citation type="submission" date="2020-05" db="EMBL/GenBank/DDBJ databases">
        <title>Vigna angularis (adzuki bean) Var. LongXiaoDou No. 4 denovo assembly.</title>
        <authorList>
            <person name="Xiang H."/>
        </authorList>
    </citation>
    <scope>NUCLEOTIDE SEQUENCE [LARGE SCALE GENOMIC DNA]</scope>
    <source>
        <tissue evidence="2">Leaf</tissue>
    </source>
</reference>
<protein>
    <submittedName>
        <fullName evidence="2">Uncharacterized protein</fullName>
    </submittedName>
</protein>
<evidence type="ECO:0000313" key="2">
    <source>
        <dbReference type="EMBL" id="KAG2405469.1"/>
    </source>
</evidence>
<dbReference type="AlphaFoldDB" id="A0A8T0L153"/>
<proteinExistence type="predicted"/>
<feature type="region of interest" description="Disordered" evidence="1">
    <location>
        <begin position="1"/>
        <end position="89"/>
    </location>
</feature>
<dbReference type="Proteomes" id="UP000743370">
    <property type="component" value="Unassembled WGS sequence"/>
</dbReference>